<feature type="region of interest" description="Disordered" evidence="1">
    <location>
        <begin position="1"/>
        <end position="65"/>
    </location>
</feature>
<proteinExistence type="predicted"/>
<organism evidence="2 3">
    <name type="scientific">Septoria linicola</name>
    <dbReference type="NCBI Taxonomy" id="215465"/>
    <lineage>
        <taxon>Eukaryota</taxon>
        <taxon>Fungi</taxon>
        <taxon>Dikarya</taxon>
        <taxon>Ascomycota</taxon>
        <taxon>Pezizomycotina</taxon>
        <taxon>Dothideomycetes</taxon>
        <taxon>Dothideomycetidae</taxon>
        <taxon>Mycosphaerellales</taxon>
        <taxon>Mycosphaerellaceae</taxon>
        <taxon>Septoria</taxon>
    </lineage>
</organism>
<evidence type="ECO:0000256" key="1">
    <source>
        <dbReference type="SAM" id="MobiDB-lite"/>
    </source>
</evidence>
<evidence type="ECO:0000313" key="3">
    <source>
        <dbReference type="Proteomes" id="UP001056384"/>
    </source>
</evidence>
<gene>
    <name evidence="2" type="ORF">Slin15195_G123100</name>
</gene>
<feature type="compositionally biased region" description="Polar residues" evidence="1">
    <location>
        <begin position="45"/>
        <end position="58"/>
    </location>
</feature>
<name>A0A9Q9B9T9_9PEZI</name>
<dbReference type="Proteomes" id="UP001056384">
    <property type="component" value="Chromosome 12"/>
</dbReference>
<dbReference type="AlphaFoldDB" id="A0A9Q9B9T9"/>
<reference evidence="2" key="1">
    <citation type="submission" date="2022-06" db="EMBL/GenBank/DDBJ databases">
        <title>Complete genome sequences of two strains of the flax pathogen Septoria linicola.</title>
        <authorList>
            <person name="Lapalu N."/>
            <person name="Simon A."/>
            <person name="Demenou B."/>
            <person name="Paumier D."/>
            <person name="Guillot M.-P."/>
            <person name="Gout L."/>
            <person name="Valade R."/>
        </authorList>
    </citation>
    <scope>NUCLEOTIDE SEQUENCE</scope>
    <source>
        <strain evidence="2">SE15195</strain>
    </source>
</reference>
<evidence type="ECO:0000313" key="2">
    <source>
        <dbReference type="EMBL" id="USW58991.1"/>
    </source>
</evidence>
<protein>
    <submittedName>
        <fullName evidence="2">Uncharacterized protein</fullName>
    </submittedName>
</protein>
<accession>A0A9Q9B9T9</accession>
<dbReference type="EMBL" id="CP099429">
    <property type="protein sequence ID" value="USW58991.1"/>
    <property type="molecule type" value="Genomic_DNA"/>
</dbReference>
<feature type="compositionally biased region" description="Basic and acidic residues" evidence="1">
    <location>
        <begin position="1"/>
        <end position="11"/>
    </location>
</feature>
<sequence>MPRRAETRNTTDPHVPSPHHLTLGIEQTQQQQHHPQPLHRILVKTNKNPNTSSQTATASDEGRYPGITAFATKLGF</sequence>
<keyword evidence="3" id="KW-1185">Reference proteome</keyword>